<protein>
    <submittedName>
        <fullName evidence="1">Uncharacterized protein</fullName>
    </submittedName>
</protein>
<accession>A0AAD1UJX1</accession>
<organism evidence="1 2">
    <name type="scientific">Euplotes crassus</name>
    <dbReference type="NCBI Taxonomy" id="5936"/>
    <lineage>
        <taxon>Eukaryota</taxon>
        <taxon>Sar</taxon>
        <taxon>Alveolata</taxon>
        <taxon>Ciliophora</taxon>
        <taxon>Intramacronucleata</taxon>
        <taxon>Spirotrichea</taxon>
        <taxon>Hypotrichia</taxon>
        <taxon>Euplotida</taxon>
        <taxon>Euplotidae</taxon>
        <taxon>Moneuplotes</taxon>
    </lineage>
</organism>
<evidence type="ECO:0000313" key="2">
    <source>
        <dbReference type="Proteomes" id="UP001295684"/>
    </source>
</evidence>
<dbReference type="Proteomes" id="UP001295684">
    <property type="component" value="Unassembled WGS sequence"/>
</dbReference>
<dbReference type="AlphaFoldDB" id="A0AAD1UJX1"/>
<reference evidence="1" key="1">
    <citation type="submission" date="2023-07" db="EMBL/GenBank/DDBJ databases">
        <authorList>
            <consortium name="AG Swart"/>
            <person name="Singh M."/>
            <person name="Singh A."/>
            <person name="Seah K."/>
            <person name="Emmerich C."/>
        </authorList>
    </citation>
    <scope>NUCLEOTIDE SEQUENCE</scope>
    <source>
        <strain evidence="1">DP1</strain>
    </source>
</reference>
<name>A0AAD1UJX1_EUPCR</name>
<dbReference type="EMBL" id="CAMPGE010011261">
    <property type="protein sequence ID" value="CAI2370097.1"/>
    <property type="molecule type" value="Genomic_DNA"/>
</dbReference>
<gene>
    <name evidence="1" type="ORF">ECRASSUSDP1_LOCUS11405</name>
</gene>
<evidence type="ECO:0000313" key="1">
    <source>
        <dbReference type="EMBL" id="CAI2370097.1"/>
    </source>
</evidence>
<sequence length="409" mass="47755">MKHCLNSKSYRASPEKRSTNFDRSLLKTNVTEALIKNKKKLNNFAPKITQNNFELYSGSISPKSKHLKVLAEEDEFGSPKVQQTMGRRLGENFTKKPWHQKNQFMKPCRWQPAGWKYPFLHEDNPPSTREHMRPRTKRYRDISAEKFTKNYFKTSYCSQFKDVVGFKNPKKTSSIERSGFKDTDRLNEYLVSKGIPEASNYISLCYPPVQLSQTGTSKAYLGLKKYNPLFQRDKRKSCAETISKVENVERPSPMSKTINTPIPIDDEEWYLKCKNDKKNLRIIRKDLNNTVRASHNKTFSFVRSNNSPKILLDANIEKLEKPSHIRPTRDATLPSKRSKGRLDRTQEAQALFQMRSKGLKHPQTFANLETLDISKDLIHKLMKSSKTKDYLKYLKYKILQDDLTRYSSY</sequence>
<proteinExistence type="predicted"/>
<keyword evidence="2" id="KW-1185">Reference proteome</keyword>
<comment type="caution">
    <text evidence="1">The sequence shown here is derived from an EMBL/GenBank/DDBJ whole genome shotgun (WGS) entry which is preliminary data.</text>
</comment>